<protein>
    <submittedName>
        <fullName evidence="2">Uncharacterized protein</fullName>
    </submittedName>
</protein>
<gene>
    <name evidence="2" type="ORF">ACJMK2_020017</name>
</gene>
<dbReference type="AlphaFoldDB" id="A0ABD3TY32"/>
<feature type="region of interest" description="Disordered" evidence="1">
    <location>
        <begin position="73"/>
        <end position="127"/>
    </location>
</feature>
<feature type="compositionally biased region" description="Basic and acidic residues" evidence="1">
    <location>
        <begin position="95"/>
        <end position="119"/>
    </location>
</feature>
<comment type="caution">
    <text evidence="2">The sequence shown here is derived from an EMBL/GenBank/DDBJ whole genome shotgun (WGS) entry which is preliminary data.</text>
</comment>
<feature type="region of interest" description="Disordered" evidence="1">
    <location>
        <begin position="1"/>
        <end position="23"/>
    </location>
</feature>
<name>A0ABD3TY32_SINWO</name>
<evidence type="ECO:0000313" key="2">
    <source>
        <dbReference type="EMBL" id="KAL3841940.1"/>
    </source>
</evidence>
<evidence type="ECO:0000313" key="3">
    <source>
        <dbReference type="Proteomes" id="UP001634394"/>
    </source>
</evidence>
<evidence type="ECO:0000256" key="1">
    <source>
        <dbReference type="SAM" id="MobiDB-lite"/>
    </source>
</evidence>
<organism evidence="2 3">
    <name type="scientific">Sinanodonta woodiana</name>
    <name type="common">Chinese pond mussel</name>
    <name type="synonym">Anodonta woodiana</name>
    <dbReference type="NCBI Taxonomy" id="1069815"/>
    <lineage>
        <taxon>Eukaryota</taxon>
        <taxon>Metazoa</taxon>
        <taxon>Spiralia</taxon>
        <taxon>Lophotrochozoa</taxon>
        <taxon>Mollusca</taxon>
        <taxon>Bivalvia</taxon>
        <taxon>Autobranchia</taxon>
        <taxon>Heteroconchia</taxon>
        <taxon>Palaeoheterodonta</taxon>
        <taxon>Unionida</taxon>
        <taxon>Unionoidea</taxon>
        <taxon>Unionidae</taxon>
        <taxon>Unioninae</taxon>
        <taxon>Sinanodonta</taxon>
    </lineage>
</organism>
<keyword evidence="3" id="KW-1185">Reference proteome</keyword>
<accession>A0ABD3TY32</accession>
<sequence length="358" mass="41440">MDTSESQTNMQNTTAHTKCETQSNAKKVISHSYLSNFKTCVNQHEQLKTLIQSDLSNLKKGDHQLLEQLKENANSDHQNHPNEGYPTQRLMNKGDGNKRMYGELSSDHKKREHGRKEIGHTSPRINLDDVPYSEAQVLLRLNEKKMSEASSQEEQMETEEYQMSMDSDAKDLLRRNELAFARRQTLSSCKDKLEVSQQENVLYPVCIVDQFGLNVCSSGERINPTVYQVKRPAALLYPSHDIITEERHQAVVTEYNNREYMPHFHGDYYAHQLCMKEPSKDFQDHFVGKTTRDSFDILDYLDKDIIVHRPRRTIVIEATPDSDGSPVWSAAEDAFIPRNPLRRNIDDIAFKMLPRHQF</sequence>
<dbReference type="Proteomes" id="UP001634394">
    <property type="component" value="Unassembled WGS sequence"/>
</dbReference>
<reference evidence="2 3" key="1">
    <citation type="submission" date="2024-11" db="EMBL/GenBank/DDBJ databases">
        <title>Chromosome-level genome assembly of the freshwater bivalve Anodonta woodiana.</title>
        <authorList>
            <person name="Chen X."/>
        </authorList>
    </citation>
    <scope>NUCLEOTIDE SEQUENCE [LARGE SCALE GENOMIC DNA]</scope>
    <source>
        <strain evidence="2">MN2024</strain>
        <tissue evidence="2">Gills</tissue>
    </source>
</reference>
<proteinExistence type="predicted"/>
<dbReference type="EMBL" id="JBJQND010000017">
    <property type="protein sequence ID" value="KAL3841940.1"/>
    <property type="molecule type" value="Genomic_DNA"/>
</dbReference>